<dbReference type="GO" id="GO:0006508">
    <property type="term" value="P:proteolysis"/>
    <property type="evidence" value="ECO:0007669"/>
    <property type="project" value="UniProtKB-KW"/>
</dbReference>
<evidence type="ECO:0000259" key="6">
    <source>
        <dbReference type="Pfam" id="PF01694"/>
    </source>
</evidence>
<feature type="transmembrane region" description="Helical" evidence="5">
    <location>
        <begin position="162"/>
        <end position="180"/>
    </location>
</feature>
<accession>A0ABT1I491</accession>
<dbReference type="InterPro" id="IPR035952">
    <property type="entry name" value="Rhomboid-like_sf"/>
</dbReference>
<keyword evidence="4 5" id="KW-0472">Membrane</keyword>
<feature type="transmembrane region" description="Helical" evidence="5">
    <location>
        <begin position="134"/>
        <end position="155"/>
    </location>
</feature>
<name>A0ABT1I491_STRSD</name>
<feature type="transmembrane region" description="Helical" evidence="5">
    <location>
        <begin position="186"/>
        <end position="206"/>
    </location>
</feature>
<evidence type="ECO:0000313" key="7">
    <source>
        <dbReference type="EMBL" id="MCP2262385.1"/>
    </source>
</evidence>
<organism evidence="7 8">
    <name type="scientific">Streptoalloteichus tenebrarius (strain ATCC 17920 / DSM 40477 / JCM 4838 / CBS 697.72 / NBRC 16177 / NCIMB 11028 / NRRL B-12390 / A12253. 1 / ISP 5477)</name>
    <name type="common">Streptomyces tenebrarius</name>
    <dbReference type="NCBI Taxonomy" id="1933"/>
    <lineage>
        <taxon>Bacteria</taxon>
        <taxon>Bacillati</taxon>
        <taxon>Actinomycetota</taxon>
        <taxon>Actinomycetes</taxon>
        <taxon>Pseudonocardiales</taxon>
        <taxon>Pseudonocardiaceae</taxon>
        <taxon>Streptoalloteichus</taxon>
    </lineage>
</organism>
<feature type="transmembrane region" description="Helical" evidence="5">
    <location>
        <begin position="33"/>
        <end position="55"/>
    </location>
</feature>
<evidence type="ECO:0000256" key="3">
    <source>
        <dbReference type="ARBA" id="ARBA00022989"/>
    </source>
</evidence>
<proteinExistence type="predicted"/>
<gene>
    <name evidence="7" type="ORF">LX15_006122</name>
</gene>
<keyword evidence="3 5" id="KW-1133">Transmembrane helix</keyword>
<feature type="transmembrane region" description="Helical" evidence="5">
    <location>
        <begin position="96"/>
        <end position="122"/>
    </location>
</feature>
<comment type="caution">
    <text evidence="7">The sequence shown here is derived from an EMBL/GenBank/DDBJ whole genome shotgun (WGS) entry which is preliminary data.</text>
</comment>
<dbReference type="Gene3D" id="1.20.1540.10">
    <property type="entry name" value="Rhomboid-like"/>
    <property type="match status" value="1"/>
</dbReference>
<evidence type="ECO:0000256" key="5">
    <source>
        <dbReference type="SAM" id="Phobius"/>
    </source>
</evidence>
<dbReference type="EMBL" id="JAMTCP010000067">
    <property type="protein sequence ID" value="MCP2262385.1"/>
    <property type="molecule type" value="Genomic_DNA"/>
</dbReference>
<evidence type="ECO:0000256" key="2">
    <source>
        <dbReference type="ARBA" id="ARBA00022692"/>
    </source>
</evidence>
<sequence length="222" mass="23576">MVVRPVPWADVDPVTVPARPTVNRVLPPRPKQAAVVVLAWTALLYLIELVDVVGFDGRLDRWGGIQPLEVSGLDGVLFAPLLHAGWDHLAANTLPFLVLGFLAMSGGLGQFVAVTAVVWLVGGLGTWVGGGSGYHVGASGLIFGWLAFLLVRGFFARSVAQILLAVALFLYYGYMLWGVLPTTSGVSWQGHLFGAVGGVLAAWLVARADRPGRRRPSGSVRA</sequence>
<dbReference type="GO" id="GO:0008233">
    <property type="term" value="F:peptidase activity"/>
    <property type="evidence" value="ECO:0007669"/>
    <property type="project" value="UniProtKB-KW"/>
</dbReference>
<keyword evidence="2 5" id="KW-0812">Transmembrane</keyword>
<keyword evidence="8" id="KW-1185">Reference proteome</keyword>
<evidence type="ECO:0000313" key="8">
    <source>
        <dbReference type="Proteomes" id="UP001205311"/>
    </source>
</evidence>
<dbReference type="Pfam" id="PF01694">
    <property type="entry name" value="Rhomboid"/>
    <property type="match status" value="1"/>
</dbReference>
<dbReference type="Proteomes" id="UP001205311">
    <property type="component" value="Unassembled WGS sequence"/>
</dbReference>
<protein>
    <submittedName>
        <fullName evidence="7">Membrane associated serine protease, rhomboid family</fullName>
    </submittedName>
</protein>
<feature type="domain" description="Peptidase S54 rhomboid" evidence="6">
    <location>
        <begin position="76"/>
        <end position="207"/>
    </location>
</feature>
<dbReference type="InterPro" id="IPR022764">
    <property type="entry name" value="Peptidase_S54_rhomboid_dom"/>
</dbReference>
<keyword evidence="7" id="KW-0645">Protease</keyword>
<dbReference type="PANTHER" id="PTHR43066">
    <property type="entry name" value="RHOMBOID-RELATED PROTEIN"/>
    <property type="match status" value="1"/>
</dbReference>
<reference evidence="7 8" key="1">
    <citation type="submission" date="2022-06" db="EMBL/GenBank/DDBJ databases">
        <title>Genomic Encyclopedia of Archaeal and Bacterial Type Strains, Phase II (KMG-II): from individual species to whole genera.</title>
        <authorList>
            <person name="Goeker M."/>
        </authorList>
    </citation>
    <scope>NUCLEOTIDE SEQUENCE [LARGE SCALE GENOMIC DNA]</scope>
    <source>
        <strain evidence="7 8">DSM 40477</strain>
    </source>
</reference>
<dbReference type="SUPFAM" id="SSF144091">
    <property type="entry name" value="Rhomboid-like"/>
    <property type="match status" value="1"/>
</dbReference>
<comment type="subcellular location">
    <subcellularLocation>
        <location evidence="1">Membrane</location>
        <topology evidence="1">Multi-pass membrane protein</topology>
    </subcellularLocation>
</comment>
<evidence type="ECO:0000256" key="4">
    <source>
        <dbReference type="ARBA" id="ARBA00023136"/>
    </source>
</evidence>
<keyword evidence="7" id="KW-0378">Hydrolase</keyword>
<evidence type="ECO:0000256" key="1">
    <source>
        <dbReference type="ARBA" id="ARBA00004141"/>
    </source>
</evidence>